<accession>A0AAV4MCA9</accession>
<comment type="caution">
    <text evidence="2">The sequence shown here is derived from an EMBL/GenBank/DDBJ whole genome shotgun (WGS) entry which is preliminary data.</text>
</comment>
<name>A0AAV4MCA9_9ARAC</name>
<evidence type="ECO:0000313" key="2">
    <source>
        <dbReference type="EMBL" id="GIX69649.1"/>
    </source>
</evidence>
<gene>
    <name evidence="2" type="ORF">CDAR_283721</name>
</gene>
<sequence>MDQIAQRPNASSQMECSGIFHTDETSSHFISDFNESDNASTNRISEHYEISSGIPFLADQDAQYNLMDPVAPNDASGPIYSNKRSKEFLLKDHIEPRGRSRSVAHFGNQHRQSSATLPRSANWVQDIDSRSAQAMIYEARWPTTSQINFQRNKAVSPTHIKEPTGQEYQYKSTHLPVAVQHNPMPIAEPCSLPGFQQTFGQRNVLRNQISHYPNASSQMNCSSISRMGETSSQFISDCNESINASTNLIWRYHQTSSGIPILADQNAHYNPMDPVPPTDASGPIHSNKCPKEFLPKDYLEPSDRSRSHARPYVCKNFENQHRQSSATLPRSSSGDGAQDIDLRAQQTLYEEWSPTMNQTHSSWQYGILPNMHQRTDREETAAAEIPSPYGIEKSE</sequence>
<evidence type="ECO:0000313" key="3">
    <source>
        <dbReference type="Proteomes" id="UP001054837"/>
    </source>
</evidence>
<reference evidence="2 3" key="1">
    <citation type="submission" date="2021-06" db="EMBL/GenBank/DDBJ databases">
        <title>Caerostris darwini draft genome.</title>
        <authorList>
            <person name="Kono N."/>
            <person name="Arakawa K."/>
        </authorList>
    </citation>
    <scope>NUCLEOTIDE SEQUENCE [LARGE SCALE GENOMIC DNA]</scope>
</reference>
<dbReference type="AlphaFoldDB" id="A0AAV4MCA9"/>
<keyword evidence="3" id="KW-1185">Reference proteome</keyword>
<dbReference type="EMBL" id="BPLQ01000288">
    <property type="protein sequence ID" value="GIX69649.1"/>
    <property type="molecule type" value="Genomic_DNA"/>
</dbReference>
<protein>
    <submittedName>
        <fullName evidence="2">Uncharacterized protein</fullName>
    </submittedName>
</protein>
<feature type="region of interest" description="Disordered" evidence="1">
    <location>
        <begin position="373"/>
        <end position="395"/>
    </location>
</feature>
<evidence type="ECO:0000256" key="1">
    <source>
        <dbReference type="SAM" id="MobiDB-lite"/>
    </source>
</evidence>
<feature type="region of interest" description="Disordered" evidence="1">
    <location>
        <begin position="317"/>
        <end position="337"/>
    </location>
</feature>
<organism evidence="2 3">
    <name type="scientific">Caerostris darwini</name>
    <dbReference type="NCBI Taxonomy" id="1538125"/>
    <lineage>
        <taxon>Eukaryota</taxon>
        <taxon>Metazoa</taxon>
        <taxon>Ecdysozoa</taxon>
        <taxon>Arthropoda</taxon>
        <taxon>Chelicerata</taxon>
        <taxon>Arachnida</taxon>
        <taxon>Araneae</taxon>
        <taxon>Araneomorphae</taxon>
        <taxon>Entelegynae</taxon>
        <taxon>Araneoidea</taxon>
        <taxon>Araneidae</taxon>
        <taxon>Caerostris</taxon>
    </lineage>
</organism>
<proteinExistence type="predicted"/>
<feature type="compositionally biased region" description="Polar residues" evidence="1">
    <location>
        <begin position="322"/>
        <end position="335"/>
    </location>
</feature>
<dbReference type="Proteomes" id="UP001054837">
    <property type="component" value="Unassembled WGS sequence"/>
</dbReference>